<dbReference type="AlphaFoldDB" id="A0A9J6GC52"/>
<feature type="region of interest" description="Disordered" evidence="1">
    <location>
        <begin position="88"/>
        <end position="123"/>
    </location>
</feature>
<name>A0A9J6GC52_HAELO</name>
<protein>
    <submittedName>
        <fullName evidence="2">Uncharacterized protein</fullName>
    </submittedName>
</protein>
<dbReference type="EMBL" id="JABSTR010000006">
    <property type="protein sequence ID" value="KAH9372431.1"/>
    <property type="molecule type" value="Genomic_DNA"/>
</dbReference>
<reference evidence="2 3" key="1">
    <citation type="journal article" date="2020" name="Cell">
        <title>Large-Scale Comparative Analyses of Tick Genomes Elucidate Their Genetic Diversity and Vector Capacities.</title>
        <authorList>
            <consortium name="Tick Genome and Microbiome Consortium (TIGMIC)"/>
            <person name="Jia N."/>
            <person name="Wang J."/>
            <person name="Shi W."/>
            <person name="Du L."/>
            <person name="Sun Y."/>
            <person name="Zhan W."/>
            <person name="Jiang J.F."/>
            <person name="Wang Q."/>
            <person name="Zhang B."/>
            <person name="Ji P."/>
            <person name="Bell-Sakyi L."/>
            <person name="Cui X.M."/>
            <person name="Yuan T.T."/>
            <person name="Jiang B.G."/>
            <person name="Yang W.F."/>
            <person name="Lam T.T."/>
            <person name="Chang Q.C."/>
            <person name="Ding S.J."/>
            <person name="Wang X.J."/>
            <person name="Zhu J.G."/>
            <person name="Ruan X.D."/>
            <person name="Zhao L."/>
            <person name="Wei J.T."/>
            <person name="Ye R.Z."/>
            <person name="Que T.C."/>
            <person name="Du C.H."/>
            <person name="Zhou Y.H."/>
            <person name="Cheng J.X."/>
            <person name="Dai P.F."/>
            <person name="Guo W.B."/>
            <person name="Han X.H."/>
            <person name="Huang E.J."/>
            <person name="Li L.F."/>
            <person name="Wei W."/>
            <person name="Gao Y.C."/>
            <person name="Liu J.Z."/>
            <person name="Shao H.Z."/>
            <person name="Wang X."/>
            <person name="Wang C.C."/>
            <person name="Yang T.C."/>
            <person name="Huo Q.B."/>
            <person name="Li W."/>
            <person name="Chen H.Y."/>
            <person name="Chen S.E."/>
            <person name="Zhou L.G."/>
            <person name="Ni X.B."/>
            <person name="Tian J.H."/>
            <person name="Sheng Y."/>
            <person name="Liu T."/>
            <person name="Pan Y.S."/>
            <person name="Xia L.Y."/>
            <person name="Li J."/>
            <person name="Zhao F."/>
            <person name="Cao W.C."/>
        </authorList>
    </citation>
    <scope>NUCLEOTIDE SEQUENCE [LARGE SCALE GENOMIC DNA]</scope>
    <source>
        <strain evidence="2">HaeL-2018</strain>
    </source>
</reference>
<gene>
    <name evidence="2" type="ORF">HPB48_010661</name>
</gene>
<evidence type="ECO:0000313" key="2">
    <source>
        <dbReference type="EMBL" id="KAH9372431.1"/>
    </source>
</evidence>
<dbReference type="OrthoDB" id="10642661at2759"/>
<keyword evidence="3" id="KW-1185">Reference proteome</keyword>
<evidence type="ECO:0000313" key="3">
    <source>
        <dbReference type="Proteomes" id="UP000821853"/>
    </source>
</evidence>
<feature type="compositionally biased region" description="Basic and acidic residues" evidence="1">
    <location>
        <begin position="106"/>
        <end position="121"/>
    </location>
</feature>
<dbReference type="VEuPathDB" id="VectorBase:HLOH_060162"/>
<comment type="caution">
    <text evidence="2">The sequence shown here is derived from an EMBL/GenBank/DDBJ whole genome shotgun (WGS) entry which is preliminary data.</text>
</comment>
<organism evidence="2 3">
    <name type="scientific">Haemaphysalis longicornis</name>
    <name type="common">Bush tick</name>
    <dbReference type="NCBI Taxonomy" id="44386"/>
    <lineage>
        <taxon>Eukaryota</taxon>
        <taxon>Metazoa</taxon>
        <taxon>Ecdysozoa</taxon>
        <taxon>Arthropoda</taxon>
        <taxon>Chelicerata</taxon>
        <taxon>Arachnida</taxon>
        <taxon>Acari</taxon>
        <taxon>Parasitiformes</taxon>
        <taxon>Ixodida</taxon>
        <taxon>Ixodoidea</taxon>
        <taxon>Ixodidae</taxon>
        <taxon>Haemaphysalinae</taxon>
        <taxon>Haemaphysalis</taxon>
    </lineage>
</organism>
<evidence type="ECO:0000256" key="1">
    <source>
        <dbReference type="SAM" id="MobiDB-lite"/>
    </source>
</evidence>
<accession>A0A9J6GC52</accession>
<proteinExistence type="predicted"/>
<sequence length="160" mass="18165">MTGLGNNFDDLRELVRKIVREGLQALRANQASSATVSIVEIIREEVKQAMRIPEPAEEPLPEELRCSYAAAVRQPYYGAPPTVASIAPKPLFNPRPRSNLPYPREMPPRKIDLGRTPDHRPLFPLRRRRTSSAHVPTVVPGCEASHQMRRVREMVSARRR</sequence>
<dbReference type="Proteomes" id="UP000821853">
    <property type="component" value="Chromosome 4"/>
</dbReference>